<dbReference type="STRING" id="2018661.A0A2A2LNA5"/>
<comment type="subcellular location">
    <subcellularLocation>
        <location evidence="1">Nucleus</location>
    </subcellularLocation>
</comment>
<dbReference type="InterPro" id="IPR036224">
    <property type="entry name" value="GINS_bundle-like_dom_sf"/>
</dbReference>
<comment type="caution">
    <text evidence="8">The sequence shown here is derived from an EMBL/GenBank/DDBJ whole genome shotgun (WGS) entry which is preliminary data.</text>
</comment>
<dbReference type="CDD" id="cd11712">
    <property type="entry name" value="GINS_A_psf2"/>
    <property type="match status" value="1"/>
</dbReference>
<evidence type="ECO:0000313" key="9">
    <source>
        <dbReference type="Proteomes" id="UP000218231"/>
    </source>
</evidence>
<dbReference type="InterPro" id="IPR056784">
    <property type="entry name" value="PSF2_N"/>
</dbReference>
<keyword evidence="9" id="KW-1185">Reference proteome</keyword>
<dbReference type="SUPFAM" id="SSF160059">
    <property type="entry name" value="PriA/YqbF domain"/>
    <property type="match status" value="1"/>
</dbReference>
<dbReference type="GO" id="GO:0000811">
    <property type="term" value="C:GINS complex"/>
    <property type="evidence" value="ECO:0007669"/>
    <property type="project" value="TreeGrafter"/>
</dbReference>
<dbReference type="Pfam" id="PF05916">
    <property type="entry name" value="Sld5"/>
    <property type="match status" value="1"/>
</dbReference>
<dbReference type="AlphaFoldDB" id="A0A2A2LNA5"/>
<proteinExistence type="inferred from homology"/>
<dbReference type="OrthoDB" id="1938138at2759"/>
<dbReference type="CDD" id="cd21694">
    <property type="entry name" value="GINS_B_Psf2"/>
    <property type="match status" value="1"/>
</dbReference>
<protein>
    <recommendedName>
        <fullName evidence="5">GINS complex subunit 2</fullName>
    </recommendedName>
</protein>
<gene>
    <name evidence="8" type="ORF">WR25_03758</name>
</gene>
<name>A0A2A2LNA5_9BILA</name>
<evidence type="ECO:0000256" key="4">
    <source>
        <dbReference type="ARBA" id="ARBA00023242"/>
    </source>
</evidence>
<dbReference type="SUPFAM" id="SSF158573">
    <property type="entry name" value="GINS helical bundle-like"/>
    <property type="match status" value="1"/>
</dbReference>
<dbReference type="EMBL" id="LIAE01006552">
    <property type="protein sequence ID" value="PAV87721.1"/>
    <property type="molecule type" value="Genomic_DNA"/>
</dbReference>
<accession>A0A2A2LNA5</accession>
<dbReference type="Proteomes" id="UP000218231">
    <property type="component" value="Unassembled WGS sequence"/>
</dbReference>
<evidence type="ECO:0000259" key="7">
    <source>
        <dbReference type="Pfam" id="PF25005"/>
    </source>
</evidence>
<dbReference type="Pfam" id="PF25005">
    <property type="entry name" value="PSF2_N"/>
    <property type="match status" value="1"/>
</dbReference>
<dbReference type="Gene3D" id="3.40.5.50">
    <property type="match status" value="1"/>
</dbReference>
<dbReference type="PANTHER" id="PTHR12772">
    <property type="entry name" value="DNA REPLICATION COMPLEX GINS PROTEIN PSF2"/>
    <property type="match status" value="1"/>
</dbReference>
<sequence length="229" mass="25995">MKNYSRSTQNARPKIDSLGPRPFCNSLAHFFLLTCHCGKISLSFRVDRMDAEKCEFLAGDESIEIIPKLNADEIHLISADVGPFEAGVGTRVPLWLALLLRKKHYCTIVTPNWLSPDELRRYLVAETENAGLTELPNYFFEIAHILVREAHEDLLESDLVKTLVQDLWDRREAKLRTSIVKFLSQKNVSHARLDYVQPTEVVAARPTLAACKQIARLVANIHDSQQSQT</sequence>
<evidence type="ECO:0000256" key="3">
    <source>
        <dbReference type="ARBA" id="ARBA00022705"/>
    </source>
</evidence>
<keyword evidence="4" id="KW-0539">Nucleus</keyword>
<evidence type="ECO:0000256" key="2">
    <source>
        <dbReference type="ARBA" id="ARBA00010565"/>
    </source>
</evidence>
<keyword evidence="3" id="KW-0235">DNA replication</keyword>
<reference evidence="8 9" key="1">
    <citation type="journal article" date="2017" name="Curr. Biol.">
        <title>Genome architecture and evolution of a unichromosomal asexual nematode.</title>
        <authorList>
            <person name="Fradin H."/>
            <person name="Zegar C."/>
            <person name="Gutwein M."/>
            <person name="Lucas J."/>
            <person name="Kovtun M."/>
            <person name="Corcoran D."/>
            <person name="Baugh L.R."/>
            <person name="Kiontke K."/>
            <person name="Gunsalus K."/>
            <person name="Fitch D.H."/>
            <person name="Piano F."/>
        </authorList>
    </citation>
    <scope>NUCLEOTIDE SEQUENCE [LARGE SCALE GENOMIC DNA]</scope>
    <source>
        <strain evidence="8">PF1309</strain>
    </source>
</reference>
<evidence type="ECO:0000313" key="8">
    <source>
        <dbReference type="EMBL" id="PAV87721.1"/>
    </source>
</evidence>
<dbReference type="InterPro" id="IPR007257">
    <property type="entry name" value="GINS_Psf2"/>
</dbReference>
<dbReference type="InterPro" id="IPR021151">
    <property type="entry name" value="GINS_A"/>
</dbReference>
<feature type="domain" description="DNA replication complex GINS protein PSF2 N-terminal" evidence="7">
    <location>
        <begin position="51"/>
        <end position="109"/>
    </location>
</feature>
<organism evidence="8 9">
    <name type="scientific">Diploscapter pachys</name>
    <dbReference type="NCBI Taxonomy" id="2018661"/>
    <lineage>
        <taxon>Eukaryota</taxon>
        <taxon>Metazoa</taxon>
        <taxon>Ecdysozoa</taxon>
        <taxon>Nematoda</taxon>
        <taxon>Chromadorea</taxon>
        <taxon>Rhabditida</taxon>
        <taxon>Rhabditina</taxon>
        <taxon>Rhabditomorpha</taxon>
        <taxon>Rhabditoidea</taxon>
        <taxon>Rhabditidae</taxon>
        <taxon>Diploscapter</taxon>
    </lineage>
</organism>
<evidence type="ECO:0000256" key="5">
    <source>
        <dbReference type="ARBA" id="ARBA00030871"/>
    </source>
</evidence>
<feature type="domain" description="GINS subunit" evidence="6">
    <location>
        <begin position="113"/>
        <end position="214"/>
    </location>
</feature>
<dbReference type="PANTHER" id="PTHR12772:SF0">
    <property type="entry name" value="DNA REPLICATION COMPLEX GINS PROTEIN PSF2"/>
    <property type="match status" value="1"/>
</dbReference>
<comment type="similarity">
    <text evidence="2">Belongs to the GINS2/PSF2 family.</text>
</comment>
<dbReference type="GO" id="GO:0006260">
    <property type="term" value="P:DNA replication"/>
    <property type="evidence" value="ECO:0007669"/>
    <property type="project" value="UniProtKB-KW"/>
</dbReference>
<evidence type="ECO:0000256" key="1">
    <source>
        <dbReference type="ARBA" id="ARBA00004123"/>
    </source>
</evidence>
<dbReference type="Gene3D" id="1.20.58.1020">
    <property type="match status" value="1"/>
</dbReference>
<dbReference type="FunFam" id="3.40.5.50:FF:000001">
    <property type="entry name" value="DNA replication complex GINS protein PSF2"/>
    <property type="match status" value="1"/>
</dbReference>
<evidence type="ECO:0000259" key="6">
    <source>
        <dbReference type="Pfam" id="PF05916"/>
    </source>
</evidence>
<dbReference type="GO" id="GO:0000727">
    <property type="term" value="P:double-strand break repair via break-induced replication"/>
    <property type="evidence" value="ECO:0007669"/>
    <property type="project" value="TreeGrafter"/>
</dbReference>